<dbReference type="Pfam" id="PF00805">
    <property type="entry name" value="Pentapeptide"/>
    <property type="match status" value="1"/>
</dbReference>
<dbReference type="SUPFAM" id="SSF141571">
    <property type="entry name" value="Pentapeptide repeat-like"/>
    <property type="match status" value="1"/>
</dbReference>
<dbReference type="RefSeq" id="WP_066199240.1">
    <property type="nucleotide sequence ID" value="NZ_JAMAUX010000002.1"/>
</dbReference>
<comment type="caution">
    <text evidence="1">The sequence shown here is derived from an EMBL/GenBank/DDBJ whole genome shotgun (WGS) entry which is preliminary data.</text>
</comment>
<name>A0A2N0ZLN9_9BACI</name>
<sequence length="265" mass="30033">MNDNLISDCEHCFALCCVALPYGKSADFPINKEGGEPCGNLCNDNQCSIHNHLLKKGFKGCVSFECFGAGQHVSQQIYGGQDWRQNGGIAKQMFAVFPIIHQLNEMLYYLNQSLCLDETKAYRNELKEIYELTYRLTGLPPDDILEVDLVQHRFTVNEYLLRISDSVRNEINHEKKHKKADYIAANLKYAKMAGINLRGKLCIAADFSHADLRRVDFLGADLRDAKLHSADLTDCIFLTQSQVNAAKGNIDTTLPDYVQRPRHWS</sequence>
<reference evidence="1 2" key="1">
    <citation type="journal article" date="2010" name="Int. J. Syst. Evol. Microbiol.">
        <title>Bacillus horneckiae sp. nov., isolated from a spacecraft-assembly clean room.</title>
        <authorList>
            <person name="Vaishampayan P."/>
            <person name="Probst A."/>
            <person name="Krishnamurthi S."/>
            <person name="Ghosh S."/>
            <person name="Osman S."/>
            <person name="McDowall A."/>
            <person name="Ruckmani A."/>
            <person name="Mayilraj S."/>
            <person name="Venkateswaran K."/>
        </authorList>
    </citation>
    <scope>NUCLEOTIDE SEQUENCE [LARGE SCALE GENOMIC DNA]</scope>
    <source>
        <strain evidence="2">1PO1SC</strain>
    </source>
</reference>
<evidence type="ECO:0000313" key="1">
    <source>
        <dbReference type="EMBL" id="PKG30419.1"/>
    </source>
</evidence>
<dbReference type="Proteomes" id="UP000233343">
    <property type="component" value="Unassembled WGS sequence"/>
</dbReference>
<proteinExistence type="predicted"/>
<gene>
    <name evidence="1" type="ORF">CWS20_05360</name>
</gene>
<dbReference type="AlphaFoldDB" id="A0A2N0ZLN9"/>
<accession>A0A2N0ZLN9</accession>
<organism evidence="1 2">
    <name type="scientific">Cytobacillus horneckiae</name>
    <dbReference type="NCBI Taxonomy" id="549687"/>
    <lineage>
        <taxon>Bacteria</taxon>
        <taxon>Bacillati</taxon>
        <taxon>Bacillota</taxon>
        <taxon>Bacilli</taxon>
        <taxon>Bacillales</taxon>
        <taxon>Bacillaceae</taxon>
        <taxon>Cytobacillus</taxon>
    </lineage>
</organism>
<dbReference type="EMBL" id="PISD01000008">
    <property type="protein sequence ID" value="PKG30419.1"/>
    <property type="molecule type" value="Genomic_DNA"/>
</dbReference>
<dbReference type="Gene3D" id="2.160.20.80">
    <property type="entry name" value="E3 ubiquitin-protein ligase SopA"/>
    <property type="match status" value="1"/>
</dbReference>
<evidence type="ECO:0000313" key="2">
    <source>
        <dbReference type="Proteomes" id="UP000233343"/>
    </source>
</evidence>
<protein>
    <submittedName>
        <fullName evidence="1">Pentapeptide repeat-containing protein</fullName>
    </submittedName>
</protein>
<keyword evidence="2" id="KW-1185">Reference proteome</keyword>
<dbReference type="InterPro" id="IPR001646">
    <property type="entry name" value="5peptide_repeat"/>
</dbReference>